<evidence type="ECO:0000256" key="9">
    <source>
        <dbReference type="ARBA" id="ARBA00022960"/>
    </source>
</evidence>
<comment type="function">
    <text evidence="1">Removes C-terminal D-alanyl residues from sugar-peptide cell wall precursors.</text>
</comment>
<keyword evidence="10" id="KW-0573">Peptidoglycan synthesis</keyword>
<evidence type="ECO:0000256" key="7">
    <source>
        <dbReference type="ARBA" id="ARBA00022729"/>
    </source>
</evidence>
<dbReference type="PRINTS" id="PR00725">
    <property type="entry name" value="DADACBPTASE1"/>
</dbReference>
<dbReference type="EMBL" id="AP027059">
    <property type="protein sequence ID" value="BDU49725.1"/>
    <property type="molecule type" value="Genomic_DNA"/>
</dbReference>
<comment type="similarity">
    <text evidence="3 15">Belongs to the peptidase S11 family.</text>
</comment>
<dbReference type="PANTHER" id="PTHR21581:SF6">
    <property type="entry name" value="TRAFFICKING PROTEIN PARTICLE COMPLEX SUBUNIT 12"/>
    <property type="match status" value="1"/>
</dbReference>
<evidence type="ECO:0000256" key="12">
    <source>
        <dbReference type="ARBA" id="ARBA00034000"/>
    </source>
</evidence>
<dbReference type="KEGG" id="haby:HLVA_02940"/>
<evidence type="ECO:0000256" key="11">
    <source>
        <dbReference type="ARBA" id="ARBA00023316"/>
    </source>
</evidence>
<evidence type="ECO:0000256" key="2">
    <source>
        <dbReference type="ARBA" id="ARBA00004752"/>
    </source>
</evidence>
<dbReference type="AlphaFoldDB" id="A0AAU9E092"/>
<dbReference type="InterPro" id="IPR018044">
    <property type="entry name" value="Peptidase_S11"/>
</dbReference>
<evidence type="ECO:0000256" key="13">
    <source>
        <dbReference type="PIRSR" id="PIRSR618044-1"/>
    </source>
</evidence>
<evidence type="ECO:0000313" key="18">
    <source>
        <dbReference type="Proteomes" id="UP001321582"/>
    </source>
</evidence>
<dbReference type="PANTHER" id="PTHR21581">
    <property type="entry name" value="D-ALANYL-D-ALANINE CARBOXYPEPTIDASE"/>
    <property type="match status" value="1"/>
</dbReference>
<dbReference type="InterPro" id="IPR012907">
    <property type="entry name" value="Peptidase_S11_C"/>
</dbReference>
<comment type="catalytic activity">
    <reaction evidence="12">
        <text>Preferential cleavage: (Ac)2-L-Lys-D-Ala-|-D-Ala. Also transpeptidation of peptidyl-alanyl moieties that are N-acyl substituents of D-alanine.</text>
        <dbReference type="EC" id="3.4.16.4"/>
    </reaction>
</comment>
<feature type="active site" evidence="13">
    <location>
        <position position="110"/>
    </location>
</feature>
<dbReference type="Pfam" id="PF00768">
    <property type="entry name" value="Peptidase_S11"/>
    <property type="match status" value="1"/>
</dbReference>
<keyword evidence="5 17" id="KW-0121">Carboxypeptidase</keyword>
<evidence type="ECO:0000256" key="5">
    <source>
        <dbReference type="ARBA" id="ARBA00022645"/>
    </source>
</evidence>
<keyword evidence="7" id="KW-0732">Signal</keyword>
<evidence type="ECO:0000256" key="3">
    <source>
        <dbReference type="ARBA" id="ARBA00007164"/>
    </source>
</evidence>
<dbReference type="GO" id="GO:0008360">
    <property type="term" value="P:regulation of cell shape"/>
    <property type="evidence" value="ECO:0007669"/>
    <property type="project" value="UniProtKB-KW"/>
</dbReference>
<evidence type="ECO:0000256" key="14">
    <source>
        <dbReference type="PIRSR" id="PIRSR618044-2"/>
    </source>
</evidence>
<evidence type="ECO:0000259" key="16">
    <source>
        <dbReference type="SMART" id="SM00936"/>
    </source>
</evidence>
<dbReference type="InterPro" id="IPR015956">
    <property type="entry name" value="Peniciliin-bd_prot_C_sf"/>
</dbReference>
<reference evidence="17 18" key="1">
    <citation type="submission" date="2022-11" db="EMBL/GenBank/DDBJ databases">
        <title>Haliovirga abyssi gen. nov., sp. nov., a mesophilic fermentative bacterium isolated from the Iheya North hydrothermal field and the proposal of Haliovirgaceae fam. nov.</title>
        <authorList>
            <person name="Miyazaki U."/>
            <person name="Tame A."/>
            <person name="Miyazaki J."/>
            <person name="Takai K."/>
            <person name="Sawayama S."/>
            <person name="Kitajima M."/>
            <person name="Okamoto A."/>
            <person name="Nakagawa S."/>
        </authorList>
    </citation>
    <scope>NUCLEOTIDE SEQUENCE [LARGE SCALE GENOMIC DNA]</scope>
    <source>
        <strain evidence="17 18">IC12</strain>
    </source>
</reference>
<keyword evidence="8" id="KW-0378">Hydrolase</keyword>
<evidence type="ECO:0000256" key="4">
    <source>
        <dbReference type="ARBA" id="ARBA00012448"/>
    </source>
</evidence>
<dbReference type="InterPro" id="IPR012338">
    <property type="entry name" value="Beta-lactam/transpept-like"/>
</dbReference>
<dbReference type="Gene3D" id="3.40.710.10">
    <property type="entry name" value="DD-peptidase/beta-lactamase superfamily"/>
    <property type="match status" value="1"/>
</dbReference>
<proteinExistence type="inferred from homology"/>
<dbReference type="RefSeq" id="WP_307904671.1">
    <property type="nucleotide sequence ID" value="NZ_AP027059.1"/>
</dbReference>
<evidence type="ECO:0000256" key="15">
    <source>
        <dbReference type="RuleBase" id="RU004016"/>
    </source>
</evidence>
<protein>
    <recommendedName>
        <fullName evidence="4">serine-type D-Ala-D-Ala carboxypeptidase</fullName>
        <ecNumber evidence="4">3.4.16.4</ecNumber>
    </recommendedName>
</protein>
<feature type="active site" description="Acyl-ester intermediate" evidence="13">
    <location>
        <position position="50"/>
    </location>
</feature>
<dbReference type="Gene3D" id="2.60.410.10">
    <property type="entry name" value="D-Ala-D-Ala carboxypeptidase, C-terminal domain"/>
    <property type="match status" value="1"/>
</dbReference>
<keyword evidence="11" id="KW-0961">Cell wall biogenesis/degradation</keyword>
<evidence type="ECO:0000256" key="8">
    <source>
        <dbReference type="ARBA" id="ARBA00022801"/>
    </source>
</evidence>
<dbReference type="Pfam" id="PF07943">
    <property type="entry name" value="PBP5_C"/>
    <property type="match status" value="1"/>
</dbReference>
<feature type="active site" description="Proton acceptor" evidence="13">
    <location>
        <position position="53"/>
    </location>
</feature>
<dbReference type="EC" id="3.4.16.4" evidence="4"/>
<dbReference type="InterPro" id="IPR001967">
    <property type="entry name" value="Peptidase_S11_N"/>
</dbReference>
<dbReference type="Proteomes" id="UP001321582">
    <property type="component" value="Chromosome"/>
</dbReference>
<dbReference type="SUPFAM" id="SSF69189">
    <property type="entry name" value="Penicillin-binding protein associated domain"/>
    <property type="match status" value="1"/>
</dbReference>
<dbReference type="GO" id="GO:0009002">
    <property type="term" value="F:serine-type D-Ala-D-Ala carboxypeptidase activity"/>
    <property type="evidence" value="ECO:0007669"/>
    <property type="project" value="UniProtKB-EC"/>
</dbReference>
<keyword evidence="9" id="KW-0133">Cell shape</keyword>
<evidence type="ECO:0000256" key="6">
    <source>
        <dbReference type="ARBA" id="ARBA00022670"/>
    </source>
</evidence>
<evidence type="ECO:0000256" key="1">
    <source>
        <dbReference type="ARBA" id="ARBA00003217"/>
    </source>
</evidence>
<dbReference type="SMART" id="SM00936">
    <property type="entry name" value="PBP5_C"/>
    <property type="match status" value="1"/>
</dbReference>
<dbReference type="InterPro" id="IPR037167">
    <property type="entry name" value="Peptidase_S11_C_sf"/>
</dbReference>
<dbReference type="GO" id="GO:0071555">
    <property type="term" value="P:cell wall organization"/>
    <property type="evidence" value="ECO:0007669"/>
    <property type="project" value="UniProtKB-KW"/>
</dbReference>
<dbReference type="GO" id="GO:0009252">
    <property type="term" value="P:peptidoglycan biosynthetic process"/>
    <property type="evidence" value="ECO:0007669"/>
    <property type="project" value="UniProtKB-KW"/>
</dbReference>
<accession>A0AAU9E092</accession>
<keyword evidence="6" id="KW-0645">Protease</keyword>
<evidence type="ECO:0000313" key="17">
    <source>
        <dbReference type="EMBL" id="BDU49725.1"/>
    </source>
</evidence>
<comment type="pathway">
    <text evidence="2">Cell wall biogenesis; peptidoglycan biosynthesis.</text>
</comment>
<evidence type="ECO:0000256" key="10">
    <source>
        <dbReference type="ARBA" id="ARBA00022984"/>
    </source>
</evidence>
<organism evidence="17 18">
    <name type="scientific">Haliovirga abyssi</name>
    <dbReference type="NCBI Taxonomy" id="2996794"/>
    <lineage>
        <taxon>Bacteria</taxon>
        <taxon>Fusobacteriati</taxon>
        <taxon>Fusobacteriota</taxon>
        <taxon>Fusobacteriia</taxon>
        <taxon>Fusobacteriales</taxon>
        <taxon>Haliovirgaceae</taxon>
        <taxon>Haliovirga</taxon>
    </lineage>
</organism>
<name>A0AAU9E092_9FUSO</name>
<dbReference type="GO" id="GO:0006508">
    <property type="term" value="P:proteolysis"/>
    <property type="evidence" value="ECO:0007669"/>
    <property type="project" value="UniProtKB-KW"/>
</dbReference>
<feature type="binding site" evidence="14">
    <location>
        <position position="217"/>
    </location>
    <ligand>
        <name>substrate</name>
    </ligand>
</feature>
<gene>
    <name evidence="17" type="primary">dacF</name>
    <name evidence="17" type="ORF">HLVA_02940</name>
</gene>
<dbReference type="SUPFAM" id="SSF56601">
    <property type="entry name" value="beta-lactamase/transpeptidase-like"/>
    <property type="match status" value="1"/>
</dbReference>
<feature type="domain" description="Peptidase S11 D-Ala-D-Ala carboxypeptidase A C-terminal" evidence="16">
    <location>
        <begin position="267"/>
        <end position="357"/>
    </location>
</feature>
<sequence>MKRISVILLLLLTIFSISYSNTNYVARILTDQNGNFIEGENITLKHPLASLTKMMTILVAIDEVEQGKIAYTDMVKVSRRADRTGGSSAYLKAGEKISLSDLMKAVIVRSGNDAAIAIAEYIAGSEDKFVKLMNEKAKELGMIDTNFYTATGLTKDMTGKNLDKSTVKDIAILSSVLLKKDVFMKDADKAKITISKRRKFANRNKLIGKVKGVDGLKTGHHSKAQYNVAITVKRDGLRFIVVSFGSPTEKIRDKEVTKYIDYAYKTYEKVKIASKGDFAIEIKVKDAVNRKIPLYLGRDIYGIIDKEKKWNFYKVAYIPKEVTAPVKANEKIGVISVKYRSRVIDEVPLVSKIDIKKISGFRNFLRIITFNLF</sequence>
<keyword evidence="18" id="KW-1185">Reference proteome</keyword>